<name>J9D7K5_EDHAE</name>
<feature type="region of interest" description="Disordered" evidence="1">
    <location>
        <begin position="23"/>
        <end position="42"/>
    </location>
</feature>
<feature type="compositionally biased region" description="Basic and acidic residues" evidence="1">
    <location>
        <begin position="111"/>
        <end position="127"/>
    </location>
</feature>
<feature type="chain" id="PRO_5003822987" evidence="2">
    <location>
        <begin position="19"/>
        <end position="127"/>
    </location>
</feature>
<sequence length="127" mass="14463">MRINGFIMIFLHCLTVYSDNKNSSFKRKWSKTSGNEGKPFSMNKFYKKKGDNFKNYGGLKESYEKGDHSERETHGKDRKLADGSIEEKDDVKAEVAGDDDEIEEEVIGNDSEAKKELVDDNGEVKKS</sequence>
<dbReference type="AlphaFoldDB" id="J9D7K5"/>
<accession>J9D7K5</accession>
<reference evidence="3 4" key="1">
    <citation type="submission" date="2011-08" db="EMBL/GenBank/DDBJ databases">
        <authorList>
            <person name="Liu Z.J."/>
            <person name="Shi F.L."/>
            <person name="Lu J.Q."/>
            <person name="Li M."/>
            <person name="Wang Z.L."/>
        </authorList>
    </citation>
    <scope>NUCLEOTIDE SEQUENCE [LARGE SCALE GENOMIC DNA]</scope>
    <source>
        <strain evidence="3 4">USNM 41457</strain>
    </source>
</reference>
<gene>
    <name evidence="3" type="ORF">EDEG_01927</name>
</gene>
<feature type="compositionally biased region" description="Acidic residues" evidence="1">
    <location>
        <begin position="96"/>
        <end position="107"/>
    </location>
</feature>
<feature type="region of interest" description="Disordered" evidence="1">
    <location>
        <begin position="58"/>
        <end position="127"/>
    </location>
</feature>
<evidence type="ECO:0000313" key="3">
    <source>
        <dbReference type="EMBL" id="EJW03771.1"/>
    </source>
</evidence>
<evidence type="ECO:0000313" key="4">
    <source>
        <dbReference type="Proteomes" id="UP000003163"/>
    </source>
</evidence>
<dbReference type="HOGENOM" id="CLU_1970536_0_0_1"/>
<dbReference type="Proteomes" id="UP000003163">
    <property type="component" value="Unassembled WGS sequence"/>
</dbReference>
<dbReference type="VEuPathDB" id="MicrosporidiaDB:EDEG_01927"/>
<evidence type="ECO:0000256" key="1">
    <source>
        <dbReference type="SAM" id="MobiDB-lite"/>
    </source>
</evidence>
<organism evidence="3 4">
    <name type="scientific">Edhazardia aedis (strain USNM 41457)</name>
    <name type="common">Microsporidian parasite</name>
    <dbReference type="NCBI Taxonomy" id="1003232"/>
    <lineage>
        <taxon>Eukaryota</taxon>
        <taxon>Fungi</taxon>
        <taxon>Fungi incertae sedis</taxon>
        <taxon>Microsporidia</taxon>
        <taxon>Edhazardia</taxon>
    </lineage>
</organism>
<evidence type="ECO:0000256" key="2">
    <source>
        <dbReference type="SAM" id="SignalP"/>
    </source>
</evidence>
<protein>
    <submittedName>
        <fullName evidence="3">Uncharacterized protein</fullName>
    </submittedName>
</protein>
<feature type="signal peptide" evidence="2">
    <location>
        <begin position="1"/>
        <end position="18"/>
    </location>
</feature>
<comment type="caution">
    <text evidence="3">The sequence shown here is derived from an EMBL/GenBank/DDBJ whole genome shotgun (WGS) entry which is preliminary data.</text>
</comment>
<dbReference type="EMBL" id="AFBI03000030">
    <property type="protein sequence ID" value="EJW03771.1"/>
    <property type="molecule type" value="Genomic_DNA"/>
</dbReference>
<proteinExistence type="predicted"/>
<dbReference type="InParanoid" id="J9D7K5"/>
<keyword evidence="2" id="KW-0732">Signal</keyword>
<reference evidence="4" key="2">
    <citation type="submission" date="2015-07" db="EMBL/GenBank/DDBJ databases">
        <title>Contrasting host-pathogen interactions and genome evolution in two generalist and specialist microsporidian pathogens of mosquitoes.</title>
        <authorList>
            <consortium name="The Broad Institute Genomics Platform"/>
            <consortium name="The Broad Institute Genome Sequencing Center for Infectious Disease"/>
            <person name="Cuomo C.A."/>
            <person name="Sanscrainte N.D."/>
            <person name="Goldberg J.M."/>
            <person name="Heiman D."/>
            <person name="Young S."/>
            <person name="Zeng Q."/>
            <person name="Becnel J.J."/>
            <person name="Birren B.W."/>
        </authorList>
    </citation>
    <scope>NUCLEOTIDE SEQUENCE [LARGE SCALE GENOMIC DNA]</scope>
    <source>
        <strain evidence="4">USNM 41457</strain>
    </source>
</reference>
<keyword evidence="4" id="KW-1185">Reference proteome</keyword>
<feature type="compositionally biased region" description="Basic and acidic residues" evidence="1">
    <location>
        <begin position="61"/>
        <end position="95"/>
    </location>
</feature>